<dbReference type="PROSITE" id="PS50126">
    <property type="entry name" value="S1"/>
    <property type="match status" value="1"/>
</dbReference>
<organism evidence="3 4">
    <name type="scientific">Peptoniphilus stercorisuis</name>
    <dbReference type="NCBI Taxonomy" id="1436965"/>
    <lineage>
        <taxon>Bacteria</taxon>
        <taxon>Bacillati</taxon>
        <taxon>Bacillota</taxon>
        <taxon>Tissierellia</taxon>
        <taxon>Tissierellales</taxon>
        <taxon>Peptoniphilaceae</taxon>
        <taxon>Peptoniphilus</taxon>
    </lineage>
</organism>
<evidence type="ECO:0000259" key="2">
    <source>
        <dbReference type="PROSITE" id="PS50126"/>
    </source>
</evidence>
<dbReference type="InterPro" id="IPR003029">
    <property type="entry name" value="S1_domain"/>
</dbReference>
<dbReference type="InterPro" id="IPR012340">
    <property type="entry name" value="NA-bd_OB-fold"/>
</dbReference>
<dbReference type="InterPro" id="IPR039566">
    <property type="entry name" value="CvfB_S1_st"/>
</dbReference>
<dbReference type="PIRSF" id="PIRSF012524">
    <property type="entry name" value="YitL_S1"/>
    <property type="match status" value="1"/>
</dbReference>
<name>A0ABS4KES6_9FIRM</name>
<dbReference type="Gene3D" id="2.40.50.140">
    <property type="entry name" value="Nucleic acid-binding proteins"/>
    <property type="match status" value="2"/>
</dbReference>
<dbReference type="InterPro" id="IPR036388">
    <property type="entry name" value="WH-like_DNA-bd_sf"/>
</dbReference>
<dbReference type="Pfam" id="PF17783">
    <property type="entry name" value="WHD_CvfB"/>
    <property type="match status" value="1"/>
</dbReference>
<reference evidence="3 4" key="1">
    <citation type="submission" date="2021-03" db="EMBL/GenBank/DDBJ databases">
        <title>Genomic Encyclopedia of Type Strains, Phase IV (KMG-IV): sequencing the most valuable type-strain genomes for metagenomic binning, comparative biology and taxonomic classification.</title>
        <authorList>
            <person name="Goeker M."/>
        </authorList>
    </citation>
    <scope>NUCLEOTIDE SEQUENCE [LARGE SCALE GENOMIC DNA]</scope>
    <source>
        <strain evidence="3 4">DSM 27563</strain>
    </source>
</reference>
<dbReference type="SMART" id="SM00316">
    <property type="entry name" value="S1"/>
    <property type="match status" value="2"/>
</dbReference>
<sequence>MKLGNQKLKVNNITNHGAYLVSEENEEILLPKQEGYKELEKGEIVDVFVYDNGRGERVATLKETFIKVGEVKKLEVVSKTKFGYFVNIGLDKDIFLPYKETVGRINVTESYLMMLYIDKSDRLCVTMNIEKKLKTNDKFNVNDIVFGTIYLIDNRGAHVAIEDKYNGLVLKQELKGIYKVGDVIETRIQRILMDGRITLTLRQKSYKQMHRDAEFLLELVEDNDGVLPLGDKSDPELIFEVTGLSKGAFKKAEGALYKARLVELYPEKIVLKRK</sequence>
<comment type="caution">
    <text evidence="3">The sequence shown here is derived from an EMBL/GenBank/DDBJ whole genome shotgun (WGS) entry which is preliminary data.</text>
</comment>
<dbReference type="InterPro" id="IPR014464">
    <property type="entry name" value="CvfB_fam"/>
</dbReference>
<comment type="similarity">
    <text evidence="1">Belongs to the CvfB family.</text>
</comment>
<dbReference type="Proteomes" id="UP001519306">
    <property type="component" value="Unassembled WGS sequence"/>
</dbReference>
<dbReference type="RefSeq" id="WP_210060998.1">
    <property type="nucleotide sequence ID" value="NZ_JAGGLJ010000011.1"/>
</dbReference>
<evidence type="ECO:0000313" key="3">
    <source>
        <dbReference type="EMBL" id="MBP2025681.1"/>
    </source>
</evidence>
<dbReference type="Gene3D" id="1.10.10.10">
    <property type="entry name" value="Winged helix-like DNA-binding domain superfamily/Winged helix DNA-binding domain"/>
    <property type="match status" value="1"/>
</dbReference>
<proteinExistence type="inferred from homology"/>
<evidence type="ECO:0000256" key="1">
    <source>
        <dbReference type="PIRNR" id="PIRNR012524"/>
    </source>
</evidence>
<dbReference type="Pfam" id="PF13509">
    <property type="entry name" value="S1_2"/>
    <property type="match status" value="2"/>
</dbReference>
<dbReference type="EMBL" id="JAGGLJ010000011">
    <property type="protein sequence ID" value="MBP2025681.1"/>
    <property type="molecule type" value="Genomic_DNA"/>
</dbReference>
<dbReference type="SUPFAM" id="SSF50249">
    <property type="entry name" value="Nucleic acid-binding proteins"/>
    <property type="match status" value="1"/>
</dbReference>
<feature type="domain" description="S1 motif" evidence="2">
    <location>
        <begin position="142"/>
        <end position="202"/>
    </location>
</feature>
<dbReference type="InterPro" id="IPR040764">
    <property type="entry name" value="CvfB_WH"/>
</dbReference>
<gene>
    <name evidence="3" type="ORF">J2Z71_001225</name>
</gene>
<accession>A0ABS4KES6</accession>
<dbReference type="PANTHER" id="PTHR37296">
    <property type="entry name" value="CONSERVED VIRULENCE FACTOR B"/>
    <property type="match status" value="1"/>
</dbReference>
<protein>
    <submittedName>
        <fullName evidence="3">RNA-binding protein (Virulence factor B family)</fullName>
    </submittedName>
</protein>
<keyword evidence="4" id="KW-1185">Reference proteome</keyword>
<dbReference type="PANTHER" id="PTHR37296:SF1">
    <property type="entry name" value="CONSERVED VIRULENCE FACTOR B"/>
    <property type="match status" value="1"/>
</dbReference>
<evidence type="ECO:0000313" key="4">
    <source>
        <dbReference type="Proteomes" id="UP001519306"/>
    </source>
</evidence>